<protein>
    <submittedName>
        <fullName evidence="1">Uncharacterized protein</fullName>
    </submittedName>
</protein>
<keyword evidence="2" id="KW-1185">Reference proteome</keyword>
<proteinExistence type="predicted"/>
<dbReference type="OrthoDB" id="9811665at2"/>
<dbReference type="KEGG" id="mya:MORIYA_3964"/>
<dbReference type="Proteomes" id="UP000250163">
    <property type="component" value="Chromosome MORIYA"/>
</dbReference>
<reference evidence="2" key="1">
    <citation type="submission" date="2018-05" db="EMBL/GenBank/DDBJ databases">
        <authorList>
            <person name="Cea G.-C."/>
            <person name="William W."/>
        </authorList>
    </citation>
    <scope>NUCLEOTIDE SEQUENCE [LARGE SCALE GENOMIC DNA]</scope>
    <source>
        <strain evidence="2">DB21MT 5</strain>
    </source>
</reference>
<name>A0A330LVU0_9GAMM</name>
<gene>
    <name evidence="1" type="ORF">MORIYA_3964</name>
</gene>
<dbReference type="AlphaFoldDB" id="A0A330LVU0"/>
<accession>A0A330LVU0</accession>
<dbReference type="Pfam" id="PF13455">
    <property type="entry name" value="MUG113"/>
    <property type="match status" value="1"/>
</dbReference>
<evidence type="ECO:0000313" key="2">
    <source>
        <dbReference type="Proteomes" id="UP000250163"/>
    </source>
</evidence>
<sequence length="79" mass="9098">MLYSEDAPKLEKELHEKFKLDSVNKVNFRKEFFNVSLAAIRQAVDQQGIEEVHWTMKAEAAEYRESQAIAKQNEVAIAS</sequence>
<evidence type="ECO:0000313" key="1">
    <source>
        <dbReference type="EMBL" id="SQD80416.1"/>
    </source>
</evidence>
<organism evidence="1 2">
    <name type="scientific">Moritella yayanosii</name>
    <dbReference type="NCBI Taxonomy" id="69539"/>
    <lineage>
        <taxon>Bacteria</taxon>
        <taxon>Pseudomonadati</taxon>
        <taxon>Pseudomonadota</taxon>
        <taxon>Gammaproteobacteria</taxon>
        <taxon>Alteromonadales</taxon>
        <taxon>Moritellaceae</taxon>
        <taxon>Moritella</taxon>
    </lineage>
</organism>
<dbReference type="EMBL" id="LS483250">
    <property type="protein sequence ID" value="SQD80416.1"/>
    <property type="molecule type" value="Genomic_DNA"/>
</dbReference>